<dbReference type="InterPro" id="IPR004843">
    <property type="entry name" value="Calcineurin-like_PHP"/>
</dbReference>
<gene>
    <name evidence="3" type="ORF">IV64_GL002155</name>
</gene>
<evidence type="ECO:0000313" key="4">
    <source>
        <dbReference type="Proteomes" id="UP000051783"/>
    </source>
</evidence>
<evidence type="ECO:0000313" key="3">
    <source>
        <dbReference type="EMBL" id="KRO11765.1"/>
    </source>
</evidence>
<dbReference type="PATRIC" id="fig|942150.3.peg.2252"/>
<dbReference type="GO" id="GO:0016787">
    <property type="term" value="F:hydrolase activity"/>
    <property type="evidence" value="ECO:0007669"/>
    <property type="project" value="UniProtKB-KW"/>
</dbReference>
<dbReference type="PANTHER" id="PTHR30337:SF7">
    <property type="entry name" value="PHOSPHOESTERASE"/>
    <property type="match status" value="1"/>
</dbReference>
<protein>
    <submittedName>
        <fullName evidence="3">Phosphoesterase</fullName>
    </submittedName>
</protein>
<dbReference type="Pfam" id="PF00149">
    <property type="entry name" value="Metallophos"/>
    <property type="match status" value="1"/>
</dbReference>
<dbReference type="InterPro" id="IPR050535">
    <property type="entry name" value="DNA_Repair-Maintenance_Comp"/>
</dbReference>
<sequence>MEEKMKFLHAADLHLDTPFLGLSDLPNALQQRLIQAPLTALHRLVDLALDEQVDFVLLVGDLFDSQAQSVQAQAALMNELERLHRVQIPVLLSFGNHDFQADLTTWHFPSNVHVFGPQVTTVTLTTNAQEKVAISGFSYSQRWIQTDLTSQYPLKTSAVDYQIGTLHGQVGQAGDHYAPFSVGELLAKHDDYWALGHIHQRQVLNAQPPVVYAGNIQGRHRGETGAKGCLIVTSQPDHTLQSTFKPLTDIIWTDITADLTGTYTRSNLLNALSDQLNQQCHDGLQLVSLMLPTAAQLDANAQLALNQGALLAQLRERATEHWWPVQIEQAVNSAEATSFGVNQATWESAGQQVVTADAIADLAANLLNEDFLNTALLETMTPAQWQAQVMRLLTDQYHVTTGGTNDVD</sequence>
<dbReference type="SUPFAM" id="SSF56300">
    <property type="entry name" value="Metallo-dependent phosphatases"/>
    <property type="match status" value="1"/>
</dbReference>
<dbReference type="CDD" id="cd00840">
    <property type="entry name" value="MPP_Mre11_N"/>
    <property type="match status" value="1"/>
</dbReference>
<dbReference type="AlphaFoldDB" id="A0A0R2MDK6"/>
<comment type="caution">
    <text evidence="3">The sequence shown here is derived from an EMBL/GenBank/DDBJ whole genome shotgun (WGS) entry which is preliminary data.</text>
</comment>
<dbReference type="Proteomes" id="UP000051783">
    <property type="component" value="Unassembled WGS sequence"/>
</dbReference>
<dbReference type="InterPro" id="IPR014576">
    <property type="entry name" value="Pesterase_YhaO"/>
</dbReference>
<dbReference type="Gene3D" id="3.60.21.10">
    <property type="match status" value="1"/>
</dbReference>
<organism evidence="3 4">
    <name type="scientific">Lactiplantibacillus xiangfangensis</name>
    <dbReference type="NCBI Taxonomy" id="942150"/>
    <lineage>
        <taxon>Bacteria</taxon>
        <taxon>Bacillati</taxon>
        <taxon>Bacillota</taxon>
        <taxon>Bacilli</taxon>
        <taxon>Lactobacillales</taxon>
        <taxon>Lactobacillaceae</taxon>
        <taxon>Lactiplantibacillus</taxon>
    </lineage>
</organism>
<dbReference type="PIRSF" id="PIRSF033091">
    <property type="entry name" value="Pesterase_YhaO"/>
    <property type="match status" value="1"/>
</dbReference>
<dbReference type="EMBL" id="JQCL01000051">
    <property type="protein sequence ID" value="KRO11765.1"/>
    <property type="molecule type" value="Genomic_DNA"/>
</dbReference>
<proteinExistence type="predicted"/>
<dbReference type="InterPro" id="IPR029052">
    <property type="entry name" value="Metallo-depent_PP-like"/>
</dbReference>
<keyword evidence="4" id="KW-1185">Reference proteome</keyword>
<accession>A0A0R2MDK6</accession>
<dbReference type="PANTHER" id="PTHR30337">
    <property type="entry name" value="COMPONENT OF ATP-DEPENDENT DSDNA EXONUCLEASE"/>
    <property type="match status" value="1"/>
</dbReference>
<dbReference type="InterPro" id="IPR041796">
    <property type="entry name" value="Mre11_N"/>
</dbReference>
<evidence type="ECO:0000256" key="1">
    <source>
        <dbReference type="ARBA" id="ARBA00022801"/>
    </source>
</evidence>
<keyword evidence="1" id="KW-0378">Hydrolase</keyword>
<dbReference type="STRING" id="942150.IV64_GL002155"/>
<name>A0A0R2MDK6_9LACO</name>
<reference evidence="3 4" key="1">
    <citation type="journal article" date="2015" name="Genome Announc.">
        <title>Expanding the biotechnology potential of lactobacilli through comparative genomics of 213 strains and associated genera.</title>
        <authorList>
            <person name="Sun Z."/>
            <person name="Harris H.M."/>
            <person name="McCann A."/>
            <person name="Guo C."/>
            <person name="Argimon S."/>
            <person name="Zhang W."/>
            <person name="Yang X."/>
            <person name="Jeffery I.B."/>
            <person name="Cooney J.C."/>
            <person name="Kagawa T.F."/>
            <person name="Liu W."/>
            <person name="Song Y."/>
            <person name="Salvetti E."/>
            <person name="Wrobel A."/>
            <person name="Rasinkangas P."/>
            <person name="Parkhill J."/>
            <person name="Rea M.C."/>
            <person name="O'Sullivan O."/>
            <person name="Ritari J."/>
            <person name="Douillard F.P."/>
            <person name="Paul Ross R."/>
            <person name="Yang R."/>
            <person name="Briner A.E."/>
            <person name="Felis G.E."/>
            <person name="de Vos W.M."/>
            <person name="Barrangou R."/>
            <person name="Klaenhammer T.R."/>
            <person name="Caufield P.W."/>
            <person name="Cui Y."/>
            <person name="Zhang H."/>
            <person name="O'Toole P.W."/>
        </authorList>
    </citation>
    <scope>NUCLEOTIDE SEQUENCE [LARGE SCALE GENOMIC DNA]</scope>
    <source>
        <strain evidence="3 4">LMG 26013</strain>
    </source>
</reference>
<evidence type="ECO:0000259" key="2">
    <source>
        <dbReference type="Pfam" id="PF00149"/>
    </source>
</evidence>
<feature type="domain" description="Calcineurin-like phosphoesterase" evidence="2">
    <location>
        <begin position="5"/>
        <end position="200"/>
    </location>
</feature>